<keyword evidence="8" id="KW-0732">Signal</keyword>
<evidence type="ECO:0000313" key="9">
    <source>
        <dbReference type="EMBL" id="GAA1969293.1"/>
    </source>
</evidence>
<evidence type="ECO:0000256" key="2">
    <source>
        <dbReference type="ARBA" id="ARBA00009717"/>
    </source>
</evidence>
<dbReference type="InterPro" id="IPR006311">
    <property type="entry name" value="TAT_signal"/>
</dbReference>
<protein>
    <recommendedName>
        <fullName evidence="3">phospholipase C</fullName>
        <ecNumber evidence="3">3.1.4.3</ecNumber>
    </recommendedName>
</protein>
<dbReference type="PANTHER" id="PTHR31956:SF1">
    <property type="entry name" value="NON-SPECIFIC PHOSPHOLIPASE C1"/>
    <property type="match status" value="1"/>
</dbReference>
<evidence type="ECO:0000256" key="5">
    <source>
        <dbReference type="ARBA" id="ARBA00022801"/>
    </source>
</evidence>
<feature type="signal peptide" evidence="8">
    <location>
        <begin position="1"/>
        <end position="38"/>
    </location>
</feature>
<reference evidence="9 10" key="1">
    <citation type="journal article" date="2019" name="Int. J. Syst. Evol. Microbiol.">
        <title>The Global Catalogue of Microorganisms (GCM) 10K type strain sequencing project: providing services to taxonomists for standard genome sequencing and annotation.</title>
        <authorList>
            <consortium name="The Broad Institute Genomics Platform"/>
            <consortium name="The Broad Institute Genome Sequencing Center for Infectious Disease"/>
            <person name="Wu L."/>
            <person name="Ma J."/>
        </authorList>
    </citation>
    <scope>NUCLEOTIDE SEQUENCE [LARGE SCALE GENOMIC DNA]</scope>
    <source>
        <strain evidence="9 10">JCM 16013</strain>
    </source>
</reference>
<dbReference type="InterPro" id="IPR013783">
    <property type="entry name" value="Ig-like_fold"/>
</dbReference>
<comment type="subcellular location">
    <subcellularLocation>
        <location evidence="1">Secreted</location>
        <location evidence="1">Cell wall</location>
    </subcellularLocation>
</comment>
<dbReference type="Pfam" id="PF05345">
    <property type="entry name" value="He_PIG"/>
    <property type="match status" value="2"/>
</dbReference>
<evidence type="ECO:0000256" key="7">
    <source>
        <dbReference type="ARBA" id="ARBA00048421"/>
    </source>
</evidence>
<dbReference type="Gene3D" id="2.60.40.10">
    <property type="entry name" value="Immunoglobulins"/>
    <property type="match status" value="1"/>
</dbReference>
<comment type="catalytic activity">
    <reaction evidence="7">
        <text>a 1,2-diacyl-sn-glycero-3-phosphocholine + H2O = phosphocholine + a 1,2-diacyl-sn-glycerol + H(+)</text>
        <dbReference type="Rhea" id="RHEA:10604"/>
        <dbReference type="ChEBI" id="CHEBI:15377"/>
        <dbReference type="ChEBI" id="CHEBI:15378"/>
        <dbReference type="ChEBI" id="CHEBI:17815"/>
        <dbReference type="ChEBI" id="CHEBI:57643"/>
        <dbReference type="ChEBI" id="CHEBI:295975"/>
        <dbReference type="EC" id="3.1.4.3"/>
    </reaction>
    <physiologicalReaction direction="left-to-right" evidence="7">
        <dbReference type="Rhea" id="RHEA:10605"/>
    </physiologicalReaction>
</comment>
<dbReference type="EC" id="3.1.4.3" evidence="3"/>
<evidence type="ECO:0000313" key="10">
    <source>
        <dbReference type="Proteomes" id="UP001499854"/>
    </source>
</evidence>
<dbReference type="InterPro" id="IPR015919">
    <property type="entry name" value="Cadherin-like_sf"/>
</dbReference>
<dbReference type="InterPro" id="IPR007312">
    <property type="entry name" value="Phosphoesterase"/>
</dbReference>
<gene>
    <name evidence="9" type="ORF">GCM10009838_30000</name>
</gene>
<sequence length="634" mass="64681">MSHKHRPLRPLARRAAATAAGAALALAGLAATAAPAQAAGGVPRYDHVVLVMEENHSYDEVIGSSSAPYINNTLAAGGASFTQSFAIEHPSEPNYLDLFSGSNQGVTDDSCPHTFSTANEGAQLIAAGDTFAGYSEGLPSAGSTACTSGAYARKHAPWVNFSNVPAADNLPFTSFPSSADYASLPTVSWVIPNLNDDMHDGTVAQGDTWLHTNLDAYAQWAKTHNSLLVVTWDEDDSSQSNQIPTIFYGANVKQGTYSEHINHYNLLRTIEDMYGLPYAGAASSATPITDVFNTTPTETVSVTNPGSQTSTAGTAISTLQISATDSAGKSLTYSATGLPAGLSISASGAITGTPTTAGTSSVTVTASSGTASGSTTFSWTVNPVTTETVSVTNPGSQTSTAGTAISTLQISATDSAGKSLTYSATGLPAGLSISSSGAITGTPTTAGTSSVTVTASSGTASGSTTFSWTVNPVSGGCTAAQLLGNPGFETGSAAPWTASSGVIDNSSSEAAHSGSWKAWLDGYGSTHTDTLSQTVTVPTTCTTATFSFFLHIDTSETTTTTAYDKLNVQVLNSSGTVLATLATYSNLNAASGYVSHSFNLNSYIGQTITLKFTGTEDSSLQTSFVVDDTALTVN</sequence>
<evidence type="ECO:0000256" key="3">
    <source>
        <dbReference type="ARBA" id="ARBA00012018"/>
    </source>
</evidence>
<evidence type="ECO:0000256" key="8">
    <source>
        <dbReference type="SAM" id="SignalP"/>
    </source>
</evidence>
<accession>A0ABN2RHK3</accession>
<dbReference type="Proteomes" id="UP001499854">
    <property type="component" value="Unassembled WGS sequence"/>
</dbReference>
<dbReference type="SUPFAM" id="SSF53649">
    <property type="entry name" value="Alkaline phosphatase-like"/>
    <property type="match status" value="1"/>
</dbReference>
<evidence type="ECO:0000256" key="1">
    <source>
        <dbReference type="ARBA" id="ARBA00004191"/>
    </source>
</evidence>
<keyword evidence="5" id="KW-0378">Hydrolase</keyword>
<dbReference type="Pfam" id="PF04185">
    <property type="entry name" value="Phosphoesterase"/>
    <property type="match status" value="1"/>
</dbReference>
<proteinExistence type="inferred from homology"/>
<dbReference type="PANTHER" id="PTHR31956">
    <property type="entry name" value="NON-SPECIFIC PHOSPHOLIPASE C4-RELATED"/>
    <property type="match status" value="1"/>
</dbReference>
<keyword evidence="6" id="KW-0843">Virulence</keyword>
<organism evidence="9 10">
    <name type="scientific">Catenulispora subtropica</name>
    <dbReference type="NCBI Taxonomy" id="450798"/>
    <lineage>
        <taxon>Bacteria</taxon>
        <taxon>Bacillati</taxon>
        <taxon>Actinomycetota</taxon>
        <taxon>Actinomycetes</taxon>
        <taxon>Catenulisporales</taxon>
        <taxon>Catenulisporaceae</taxon>
        <taxon>Catenulispora</taxon>
    </lineage>
</organism>
<feature type="chain" id="PRO_5046844617" description="phospholipase C" evidence="8">
    <location>
        <begin position="39"/>
        <end position="634"/>
    </location>
</feature>
<dbReference type="RefSeq" id="WP_344657611.1">
    <property type="nucleotide sequence ID" value="NZ_BAAAQM010000014.1"/>
</dbReference>
<dbReference type="SUPFAM" id="SSF49313">
    <property type="entry name" value="Cadherin-like"/>
    <property type="match status" value="2"/>
</dbReference>
<dbReference type="InterPro" id="IPR017850">
    <property type="entry name" value="Alkaline_phosphatase_core_sf"/>
</dbReference>
<keyword evidence="4" id="KW-0134">Cell wall</keyword>
<comment type="caution">
    <text evidence="9">The sequence shown here is derived from an EMBL/GenBank/DDBJ whole genome shotgun (WGS) entry which is preliminary data.</text>
</comment>
<evidence type="ECO:0000256" key="4">
    <source>
        <dbReference type="ARBA" id="ARBA00022512"/>
    </source>
</evidence>
<name>A0ABN2RHK3_9ACTN</name>
<dbReference type="Gene3D" id="3.40.720.10">
    <property type="entry name" value="Alkaline Phosphatase, subunit A"/>
    <property type="match status" value="1"/>
</dbReference>
<keyword evidence="10" id="KW-1185">Reference proteome</keyword>
<keyword evidence="4" id="KW-0964">Secreted</keyword>
<dbReference type="PROSITE" id="PS51318">
    <property type="entry name" value="TAT"/>
    <property type="match status" value="1"/>
</dbReference>
<evidence type="ECO:0000256" key="6">
    <source>
        <dbReference type="ARBA" id="ARBA00023026"/>
    </source>
</evidence>
<comment type="similarity">
    <text evidence="2">Belongs to the bacterial phospholipase C family.</text>
</comment>
<dbReference type="EMBL" id="BAAAQM010000014">
    <property type="protein sequence ID" value="GAA1969293.1"/>
    <property type="molecule type" value="Genomic_DNA"/>
</dbReference>
<dbReference type="Gene3D" id="2.60.120.260">
    <property type="entry name" value="Galactose-binding domain-like"/>
    <property type="match status" value="1"/>
</dbReference>